<sequence length="474" mass="53802">MKVVRIEEKGFKHRIASVPPHAISGFFYLDDLVLLRRTHKYFSGVCKIASPIINLTIADGKITEQFPKARLLIDSVYDEILPQLERSVLPRVTSLNISRESMELGTIPEIVAMTKIMSVHFPYSYPVTRSLLTKLTDLRKLSLASDMALLPDDLSSLPITSLSTNGGTPLSVETFRSLKLTELGTNAQNIKLLSDELVQNRYTILTNLNLEIYREDVSILVGTIAKMAWLRELTIRGGRSFPYVECLSNLTNLTYLKIGYDNDPIRIPFLPRLETFILVRLNISKVDFEFPLFPLDNLTHVEIKGYDIKFNTRFMKNLTSLNYDQQGELESRQLCEFKKLARLTLINNEEKSKVIDITYLNSLTSLKSGGTYYLVGSQRKLKFVRTSDNIVNRNLESLDICGGNNILGIDDDLLEGFPNLRSMSIRRAAPELKGSCFKKLPNLFLLKIGRINNLSSESLSLLMGRGVLIKYYRN</sequence>
<dbReference type="InterPro" id="IPR032675">
    <property type="entry name" value="LRR_dom_sf"/>
</dbReference>
<proteinExistence type="predicted"/>
<evidence type="ECO:0000313" key="1">
    <source>
        <dbReference type="EMBL" id="AYV82622.1"/>
    </source>
</evidence>
<dbReference type="Gene3D" id="3.80.10.10">
    <property type="entry name" value="Ribonuclease Inhibitor"/>
    <property type="match status" value="1"/>
</dbReference>
<reference evidence="1" key="1">
    <citation type="submission" date="2018-10" db="EMBL/GenBank/DDBJ databases">
        <title>Hidden diversity of soil giant viruses.</title>
        <authorList>
            <person name="Schulz F."/>
            <person name="Alteio L."/>
            <person name="Goudeau D."/>
            <person name="Ryan E.M."/>
            <person name="Malmstrom R.R."/>
            <person name="Blanchard J."/>
            <person name="Woyke T."/>
        </authorList>
    </citation>
    <scope>NUCLEOTIDE SEQUENCE</scope>
    <source>
        <strain evidence="1">HYV1</strain>
    </source>
</reference>
<protein>
    <submittedName>
        <fullName evidence="1">Uncharacterized protein</fullName>
    </submittedName>
</protein>
<organism evidence="1">
    <name type="scientific">Hyperionvirus sp</name>
    <dbReference type="NCBI Taxonomy" id="2487770"/>
    <lineage>
        <taxon>Viruses</taxon>
        <taxon>Varidnaviria</taxon>
        <taxon>Bamfordvirae</taxon>
        <taxon>Nucleocytoviricota</taxon>
        <taxon>Megaviricetes</taxon>
        <taxon>Imitervirales</taxon>
        <taxon>Mimiviridae</taxon>
        <taxon>Klosneuvirinae</taxon>
    </lineage>
</organism>
<gene>
    <name evidence="1" type="ORF">Hyperionvirus1_201</name>
</gene>
<accession>A0A3G5A6G9</accession>
<dbReference type="SUPFAM" id="SSF52058">
    <property type="entry name" value="L domain-like"/>
    <property type="match status" value="1"/>
</dbReference>
<name>A0A3G5A6G9_9VIRU</name>
<dbReference type="EMBL" id="MK072383">
    <property type="protein sequence ID" value="AYV82622.1"/>
    <property type="molecule type" value="Genomic_DNA"/>
</dbReference>